<proteinExistence type="predicted"/>
<organism evidence="2 3">
    <name type="scientific">Thermithiobacillus plumbiphilus</name>
    <dbReference type="NCBI Taxonomy" id="1729899"/>
    <lineage>
        <taxon>Bacteria</taxon>
        <taxon>Pseudomonadati</taxon>
        <taxon>Pseudomonadota</taxon>
        <taxon>Acidithiobacillia</taxon>
        <taxon>Acidithiobacillales</taxon>
        <taxon>Thermithiobacillaceae</taxon>
        <taxon>Thermithiobacillus</taxon>
    </lineage>
</organism>
<evidence type="ECO:0000313" key="2">
    <source>
        <dbReference type="EMBL" id="MEK8090534.1"/>
    </source>
</evidence>
<name>A0ABU9DAH8_9PROT</name>
<evidence type="ECO:0008006" key="4">
    <source>
        <dbReference type="Google" id="ProtNLM"/>
    </source>
</evidence>
<dbReference type="RefSeq" id="WP_341371586.1">
    <property type="nucleotide sequence ID" value="NZ_JBBPCO010000012.1"/>
</dbReference>
<feature type="transmembrane region" description="Helical" evidence="1">
    <location>
        <begin position="72"/>
        <end position="93"/>
    </location>
</feature>
<dbReference type="Proteomes" id="UP001446205">
    <property type="component" value="Unassembled WGS sequence"/>
</dbReference>
<feature type="transmembrane region" description="Helical" evidence="1">
    <location>
        <begin position="105"/>
        <end position="124"/>
    </location>
</feature>
<sequence>MNADYPAHRDTYTLSVFFDSEQAVKQAVAELVHQGVPRDLIDVAMAERLKHRFFRGLGQQYRDSVFSFAGRGALFGLVLSAAFSIGLSLLPGFQPPGLMSMVQLIGPDIGVVLGGALGAAYGLTRRSHPKPQHLRALERDAMLLLVHLRPRADADRLRDLLIRMGGSEALLEPDRAEAVGAE</sequence>
<evidence type="ECO:0000313" key="3">
    <source>
        <dbReference type="Proteomes" id="UP001446205"/>
    </source>
</evidence>
<keyword evidence="1" id="KW-0472">Membrane</keyword>
<accession>A0ABU9DAH8</accession>
<evidence type="ECO:0000256" key="1">
    <source>
        <dbReference type="SAM" id="Phobius"/>
    </source>
</evidence>
<keyword evidence="1" id="KW-0812">Transmembrane</keyword>
<comment type="caution">
    <text evidence="2">The sequence shown here is derived from an EMBL/GenBank/DDBJ whole genome shotgun (WGS) entry which is preliminary data.</text>
</comment>
<dbReference type="EMBL" id="JBBPCO010000012">
    <property type="protein sequence ID" value="MEK8090534.1"/>
    <property type="molecule type" value="Genomic_DNA"/>
</dbReference>
<reference evidence="2 3" key="1">
    <citation type="submission" date="2024-04" db="EMBL/GenBank/DDBJ databases">
        <authorList>
            <person name="Abashina T."/>
            <person name="Shaikin A."/>
        </authorList>
    </citation>
    <scope>NUCLEOTIDE SEQUENCE [LARGE SCALE GENOMIC DNA]</scope>
    <source>
        <strain evidence="2 3">AAFK</strain>
    </source>
</reference>
<keyword evidence="3" id="KW-1185">Reference proteome</keyword>
<keyword evidence="1" id="KW-1133">Transmembrane helix</keyword>
<gene>
    <name evidence="2" type="ORF">WOB96_12290</name>
</gene>
<protein>
    <recommendedName>
        <fullName evidence="4">DUF1269 domain-containing protein</fullName>
    </recommendedName>
</protein>